<dbReference type="AlphaFoldDB" id="A0A3Q8IS12"/>
<dbReference type="OrthoDB" id="250329at2759"/>
<sequence length="369" mass="40038">MSSSNEDASDSALQPSPRDILLEMSTVPRLHNTLELPPPPITSAVTRSWSDVDPLRLMMTFGVTSFSYSFLGQPIFLVIARQQCCTTRVSAAKVLQEVRQSHGFRGLYRGAGAAISGTVLSELVYYFLVEYWKEKLPLQEREWRSFGAGLLADLGSTPVFNPFAVVSQVQMVAGSSYSSEHNYMSAARTTVTLVREQGISCLFRGTLLTLVVAPLTGAWWFVYEYFKRLVYGAAPAIGARLSAVVPQSVQLCLPPCCTSATDNVLVNAGVGAAASMVIGLIMNPFYVLRLRLQVGKRIEGVRFPLLHIVRDVLKNEGVRALWKGLGGNLLVGVVGGCSFGFTYEGAKQFSDITQGAGSEAAAAVQRRIP</sequence>
<feature type="transmembrane region" description="Helical" evidence="6">
    <location>
        <begin position="268"/>
        <end position="288"/>
    </location>
</feature>
<dbReference type="VEuPathDB" id="TriTrypDB:LdBPK_366920.1"/>
<dbReference type="Proteomes" id="UP000274082">
    <property type="component" value="Chromosome 36"/>
</dbReference>
<feature type="repeat" description="Solcar" evidence="4">
    <location>
        <begin position="262"/>
        <end position="349"/>
    </location>
</feature>
<keyword evidence="12" id="KW-1185">Reference proteome</keyword>
<comment type="similarity">
    <text evidence="5">Belongs to the mitochondrial carrier (TC 2.A.29) family.</text>
</comment>
<keyword evidence="3 4" id="KW-0472">Membrane</keyword>
<evidence type="ECO:0000256" key="4">
    <source>
        <dbReference type="PROSITE-ProRule" id="PRU00282"/>
    </source>
</evidence>
<dbReference type="InterPro" id="IPR023395">
    <property type="entry name" value="MCP_dom_sf"/>
</dbReference>
<dbReference type="EMBL" id="RHLC01000055">
    <property type="protein sequence ID" value="TPP53353.1"/>
    <property type="molecule type" value="Genomic_DNA"/>
</dbReference>
<dbReference type="EMBL" id="CP029535">
    <property type="protein sequence ID" value="AYU84097.1"/>
    <property type="molecule type" value="Genomic_DNA"/>
</dbReference>
<feature type="transmembrane region" description="Helical" evidence="6">
    <location>
        <begin position="57"/>
        <end position="80"/>
    </location>
</feature>
<keyword evidence="2 4" id="KW-0812">Transmembrane</keyword>
<feature type="transmembrane region" description="Helical" evidence="6">
    <location>
        <begin position="201"/>
        <end position="222"/>
    </location>
</feature>
<reference evidence="10" key="6">
    <citation type="submission" date="2019-02" db="EMBL/GenBank/DDBJ databases">
        <title>FDA dAtabase for Regulatory Grade micrObial Sequences (FDA-ARGOS): Supporting development and validation of Infectious Disease Dx tests.</title>
        <authorList>
            <person name="Duncan R."/>
            <person name="Fisher C."/>
            <person name="Tallon L.J."/>
            <person name="Sadzewicz L."/>
            <person name="Sengamalay N."/>
            <person name="Ott S."/>
            <person name="Godinez A."/>
            <person name="Nagaraj S."/>
            <person name="Nadendla S."/>
            <person name="Sichtig H."/>
        </authorList>
    </citation>
    <scope>NUCLEOTIDE SEQUENCE</scope>
    <source>
        <strain evidence="10">FDAARGOS_361</strain>
    </source>
</reference>
<reference evidence="9" key="2">
    <citation type="submission" date="2011-01" db="EMBL/GenBank/DDBJ databases">
        <authorList>
            <person name="Zhao B.P."/>
            <person name="Ren Z.A."/>
            <person name="Li C.D."/>
        </authorList>
    </citation>
    <scope>NUCLEOTIDE SEQUENCE</scope>
    <source>
        <strain evidence="9">BPK282A1</strain>
    </source>
</reference>
<dbReference type="RefSeq" id="XP_003865803.1">
    <property type="nucleotide sequence ID" value="XM_003865755.1"/>
</dbReference>
<dbReference type="OMA" id="EREWRSF"/>
<protein>
    <submittedName>
        <fullName evidence="10">Mitochondrial carrier family protein</fullName>
    </submittedName>
    <submittedName>
        <fullName evidence="7">Mitochondrial carrier protein, putative</fullName>
    </submittedName>
    <submittedName>
        <fullName evidence="8">Mitochondrial_carrier_protein_putative/Pfam:PF001 53</fullName>
    </submittedName>
</protein>
<dbReference type="VEuPathDB" id="TriTrypDB:LDHU3_36.9230"/>
<dbReference type="InterPro" id="IPR018108">
    <property type="entry name" value="MCP_transmembrane"/>
</dbReference>
<dbReference type="VEuPathDB" id="TriTrypDB:LdCL_360081700"/>
<dbReference type="PANTHER" id="PTHR46080">
    <property type="entry name" value="MITOCHONDRIAL SUBSTRATE CARRIER FAMILY PROTEIN J"/>
    <property type="match status" value="1"/>
</dbReference>
<evidence type="ECO:0000313" key="11">
    <source>
        <dbReference type="Proteomes" id="UP000008980"/>
    </source>
</evidence>
<reference evidence="11" key="3">
    <citation type="submission" date="2011-02" db="EMBL/GenBank/DDBJ databases">
        <title>Whole genome sequencing of Leishmania donovani clinical lines reveals dynamic variation related to drug resistance.</title>
        <authorList>
            <person name="Downing T."/>
            <person name="Imamura H."/>
            <person name="Sanders M."/>
            <person name="Decuypere S."/>
            <person name="Hertz-Fowler C."/>
            <person name="Clark T.G."/>
            <person name="Rijal S."/>
            <person name="Sundar S."/>
            <person name="Quail M.A."/>
            <person name="De Doncker S."/>
            <person name="Maes I."/>
            <person name="Vanaerschot M."/>
            <person name="Stark O."/>
            <person name="Schonian G."/>
            <person name="Dujardin J.C."/>
            <person name="Berriman M."/>
        </authorList>
    </citation>
    <scope>NUCLEOTIDE SEQUENCE [LARGE SCALE GENOMIC DNA]</scope>
    <source>
        <strain evidence="11">BPK282A1</strain>
    </source>
</reference>
<reference evidence="9 11" key="1">
    <citation type="journal article" date="2011" name="Genome Res.">
        <title>Whole genome sequencing of multiple Leishmania donovani clinical isolates provides insights into population structure and mechanisms of drug resistance.</title>
        <authorList>
            <person name="Downing T."/>
            <person name="Imamura H."/>
            <person name="Decuypere S."/>
            <person name="Clark T.G."/>
            <person name="Coombs G.H."/>
            <person name="Cotton J.A."/>
            <person name="Hilley J.D."/>
            <person name="de Doncker S."/>
            <person name="Maes I."/>
            <person name="Mottram J.C."/>
            <person name="Quail M.A."/>
            <person name="Rijal S."/>
            <person name="Sanders M."/>
            <person name="Schonian G."/>
            <person name="Stark O."/>
            <person name="Sundar S."/>
            <person name="Vanaerschot M."/>
            <person name="Hertz-Fowler C."/>
            <person name="Dujardin J.C."/>
            <person name="Berriman M."/>
        </authorList>
    </citation>
    <scope>NUCLEOTIDE SEQUENCE [LARGE SCALE GENOMIC DNA]</scope>
    <source>
        <strain evidence="9 11">BPK282A1</strain>
    </source>
</reference>
<dbReference type="GO" id="GO:0016020">
    <property type="term" value="C:membrane"/>
    <property type="evidence" value="ECO:0007669"/>
    <property type="project" value="UniProtKB-SubCell"/>
</dbReference>
<dbReference type="GeneID" id="13386657"/>
<gene>
    <name evidence="10" type="ORF">CGC21_38685</name>
    <name evidence="9" type="ORF">LDBPK_366920</name>
    <name evidence="7" type="ORF">LdCL_360081700</name>
    <name evidence="8" type="ORF">LDHU3_36.9230</name>
</gene>
<evidence type="ECO:0000256" key="3">
    <source>
        <dbReference type="ARBA" id="ARBA00023136"/>
    </source>
</evidence>
<evidence type="ECO:0000256" key="6">
    <source>
        <dbReference type="SAM" id="Phobius"/>
    </source>
</evidence>
<evidence type="ECO:0000256" key="2">
    <source>
        <dbReference type="ARBA" id="ARBA00022692"/>
    </source>
</evidence>
<accession>A0A3Q8IS12</accession>
<dbReference type="Pfam" id="PF00153">
    <property type="entry name" value="Mito_carr"/>
    <property type="match status" value="3"/>
</dbReference>
<feature type="repeat" description="Solcar" evidence="4">
    <location>
        <begin position="52"/>
        <end position="135"/>
    </location>
</feature>
<dbReference type="Proteomes" id="UP000318447">
    <property type="component" value="Unassembled WGS sequence"/>
</dbReference>
<name>A0A3Q8IS12_LEIDO</name>
<dbReference type="Proteomes" id="UP000601710">
    <property type="component" value="Chromosome 36"/>
</dbReference>
<comment type="subcellular location">
    <subcellularLocation>
        <location evidence="1">Membrane</location>
        <topology evidence="1">Multi-pass membrane protein</topology>
    </subcellularLocation>
</comment>
<evidence type="ECO:0000313" key="13">
    <source>
        <dbReference type="Proteomes" id="UP000318447"/>
    </source>
</evidence>
<evidence type="ECO:0000256" key="5">
    <source>
        <dbReference type="RuleBase" id="RU000488"/>
    </source>
</evidence>
<evidence type="ECO:0000313" key="8">
    <source>
        <dbReference type="EMBL" id="CAC5435280.1"/>
    </source>
</evidence>
<evidence type="ECO:0000256" key="1">
    <source>
        <dbReference type="ARBA" id="ARBA00004141"/>
    </source>
</evidence>
<organism evidence="7 12">
    <name type="scientific">Leishmania donovani</name>
    <dbReference type="NCBI Taxonomy" id="5661"/>
    <lineage>
        <taxon>Eukaryota</taxon>
        <taxon>Discoba</taxon>
        <taxon>Euglenozoa</taxon>
        <taxon>Kinetoplastea</taxon>
        <taxon>Metakinetoplastina</taxon>
        <taxon>Trypanosomatida</taxon>
        <taxon>Trypanosomatidae</taxon>
        <taxon>Leishmaniinae</taxon>
        <taxon>Leishmania</taxon>
    </lineage>
</organism>
<reference evidence="7 12" key="4">
    <citation type="journal article" date="2018" name="Sci. Rep.">
        <title>A complete Leishmania donovani reference genome identifies novel genetic variations associated with virulence.</title>
        <authorList>
            <person name="Lypaczewski P."/>
            <person name="Hoshizaki J."/>
            <person name="Zhang W.-W."/>
            <person name="McCall L.-I."/>
            <person name="Torcivia-Rodriguez J."/>
            <person name="Simonyan V."/>
            <person name="Kaur A."/>
            <person name="Dewar K."/>
            <person name="Matlashewski G."/>
        </authorList>
    </citation>
    <scope>NUCLEOTIDE SEQUENCE [LARGE SCALE GENOMIC DNA]</scope>
    <source>
        <strain evidence="7 12">LdCL</strain>
    </source>
</reference>
<reference evidence="8" key="7">
    <citation type="submission" date="2020-06" db="EMBL/GenBank/DDBJ databases">
        <authorList>
            <person name="Camacho E."/>
            <person name="Gonzalez-de la Fuente S."/>
            <person name="Rastrojo A."/>
            <person name="Peiro-Pastor R."/>
            <person name="Solana JC."/>
            <person name="Tabera L."/>
            <person name="Gamarro F."/>
            <person name="Carrasco-Ramiro F."/>
            <person name="Requena JM."/>
            <person name="Aguado B."/>
        </authorList>
    </citation>
    <scope>NUCLEOTIDE SEQUENCE</scope>
</reference>
<dbReference type="Gene3D" id="1.50.40.10">
    <property type="entry name" value="Mitochondrial carrier domain"/>
    <property type="match status" value="2"/>
</dbReference>
<dbReference type="PANTHER" id="PTHR46080:SF18">
    <property type="entry name" value="MITOCHONDRIAL SUBSTRATE CARRIER FAMILY PROTEIN J"/>
    <property type="match status" value="1"/>
</dbReference>
<reference evidence="13" key="5">
    <citation type="submission" date="2019-02" db="EMBL/GenBank/DDBJ databases">
        <title>FDA dAtabase for Regulatory Grade micrObial Sequences (FDA-ARGOS): Supporting development and validation of Infectious Disease Dx tests.</title>
        <authorList>
            <person name="Duncan R."/>
            <person name="Fisher C."/>
            <person name="Tallon L."/>
            <person name="Sadzewicz L."/>
            <person name="Sengamalay N."/>
            <person name="Ott S."/>
            <person name="Godinez A."/>
            <person name="Nagaraj S."/>
            <person name="Vavikolanu K."/>
            <person name="Nadendla S."/>
            <person name="Aluvathingal J."/>
            <person name="Sichtig H."/>
        </authorList>
    </citation>
    <scope>NUCLEOTIDE SEQUENCE [LARGE SCALE GENOMIC DNA]</scope>
    <source>
        <strain evidence="13">FDAARGOS_361</strain>
    </source>
</reference>
<feature type="repeat" description="Solcar" evidence="4">
    <location>
        <begin position="140"/>
        <end position="229"/>
    </location>
</feature>
<evidence type="ECO:0000313" key="12">
    <source>
        <dbReference type="Proteomes" id="UP000274082"/>
    </source>
</evidence>
<proteinExistence type="inferred from homology"/>
<evidence type="ECO:0000313" key="10">
    <source>
        <dbReference type="EMBL" id="TPP53353.1"/>
    </source>
</evidence>
<dbReference type="EMBL" id="FR799623">
    <property type="protein sequence ID" value="CBZ39127.1"/>
    <property type="molecule type" value="Genomic_DNA"/>
</dbReference>
<evidence type="ECO:0000313" key="9">
    <source>
        <dbReference type="EMBL" id="CBZ39127.1"/>
    </source>
</evidence>
<accession>E9BV48</accession>
<dbReference type="SUPFAM" id="SSF103506">
    <property type="entry name" value="Mitochondrial carrier"/>
    <property type="match status" value="1"/>
</dbReference>
<dbReference type="Proteomes" id="UP000008980">
    <property type="component" value="Chromosome 36"/>
</dbReference>
<keyword evidence="6" id="KW-1133">Transmembrane helix</keyword>
<dbReference type="KEGG" id="ldo:LDBPK_366920"/>
<dbReference type="PROSITE" id="PS50920">
    <property type="entry name" value="SOLCAR"/>
    <property type="match status" value="3"/>
</dbReference>
<evidence type="ECO:0000313" key="7">
    <source>
        <dbReference type="EMBL" id="AYU84097.1"/>
    </source>
</evidence>
<keyword evidence="5" id="KW-0813">Transport</keyword>
<dbReference type="EMBL" id="LR812656">
    <property type="protein sequence ID" value="CAC5435280.1"/>
    <property type="molecule type" value="Genomic_DNA"/>
</dbReference>
<dbReference type="SMR" id="A0A3Q8IS12"/>